<comment type="similarity">
    <text evidence="2">Belongs to the CWC21 family.</text>
</comment>
<gene>
    <name evidence="9" type="ORF">Fot_09500</name>
</gene>
<evidence type="ECO:0000256" key="5">
    <source>
        <dbReference type="ARBA" id="ARBA00023187"/>
    </source>
</evidence>
<keyword evidence="10" id="KW-1185">Reference proteome</keyword>
<keyword evidence="5" id="KW-0508">mRNA splicing</keyword>
<dbReference type="Pfam" id="PF08312">
    <property type="entry name" value="cwf21"/>
    <property type="match status" value="1"/>
</dbReference>
<dbReference type="GO" id="GO:0008380">
    <property type="term" value="P:RNA splicing"/>
    <property type="evidence" value="ECO:0007669"/>
    <property type="project" value="UniProtKB-KW"/>
</dbReference>
<evidence type="ECO:0000256" key="7">
    <source>
        <dbReference type="SAM" id="MobiDB-lite"/>
    </source>
</evidence>
<evidence type="ECO:0000256" key="4">
    <source>
        <dbReference type="ARBA" id="ARBA00022728"/>
    </source>
</evidence>
<comment type="subcellular location">
    <subcellularLocation>
        <location evidence="1">Nucleus</location>
    </subcellularLocation>
</comment>
<evidence type="ECO:0000256" key="6">
    <source>
        <dbReference type="ARBA" id="ARBA00023242"/>
    </source>
</evidence>
<evidence type="ECO:0000313" key="9">
    <source>
        <dbReference type="EMBL" id="KAL2547970.1"/>
    </source>
</evidence>
<proteinExistence type="inferred from homology"/>
<keyword evidence="6" id="KW-0539">Nucleus</keyword>
<evidence type="ECO:0000256" key="3">
    <source>
        <dbReference type="ARBA" id="ARBA00022664"/>
    </source>
</evidence>
<dbReference type="EMBL" id="JBFOLJ010000003">
    <property type="protein sequence ID" value="KAL2547970.1"/>
    <property type="molecule type" value="Genomic_DNA"/>
</dbReference>
<dbReference type="GO" id="GO:0005681">
    <property type="term" value="C:spliceosomal complex"/>
    <property type="evidence" value="ECO:0007669"/>
    <property type="project" value="UniProtKB-KW"/>
</dbReference>
<reference evidence="10" key="1">
    <citation type="submission" date="2024-07" db="EMBL/GenBank/DDBJ databases">
        <title>Two chromosome-level genome assemblies of Korean endemic species Abeliophyllum distichum and Forsythia ovata (Oleaceae).</title>
        <authorList>
            <person name="Jang H."/>
        </authorList>
    </citation>
    <scope>NUCLEOTIDE SEQUENCE [LARGE SCALE GENOMIC DNA]</scope>
</reference>
<name>A0ABD1WHX2_9LAMI</name>
<dbReference type="InterPro" id="IPR013170">
    <property type="entry name" value="mRNA_splic_Cwf21_dom"/>
</dbReference>
<comment type="caution">
    <text evidence="9">The sequence shown here is derived from an EMBL/GenBank/DDBJ whole genome shotgun (WGS) entry which is preliminary data.</text>
</comment>
<dbReference type="Gene3D" id="6.10.140.420">
    <property type="match status" value="1"/>
</dbReference>
<accession>A0ABD1WHX2</accession>
<dbReference type="GO" id="GO:0006397">
    <property type="term" value="P:mRNA processing"/>
    <property type="evidence" value="ECO:0007669"/>
    <property type="project" value="UniProtKB-KW"/>
</dbReference>
<organism evidence="9 10">
    <name type="scientific">Forsythia ovata</name>
    <dbReference type="NCBI Taxonomy" id="205694"/>
    <lineage>
        <taxon>Eukaryota</taxon>
        <taxon>Viridiplantae</taxon>
        <taxon>Streptophyta</taxon>
        <taxon>Embryophyta</taxon>
        <taxon>Tracheophyta</taxon>
        <taxon>Spermatophyta</taxon>
        <taxon>Magnoliopsida</taxon>
        <taxon>eudicotyledons</taxon>
        <taxon>Gunneridae</taxon>
        <taxon>Pentapetalae</taxon>
        <taxon>asterids</taxon>
        <taxon>lamiids</taxon>
        <taxon>Lamiales</taxon>
        <taxon>Oleaceae</taxon>
        <taxon>Forsythieae</taxon>
        <taxon>Forsythia</taxon>
    </lineage>
</organism>
<evidence type="ECO:0000313" key="10">
    <source>
        <dbReference type="Proteomes" id="UP001604277"/>
    </source>
</evidence>
<dbReference type="Proteomes" id="UP001604277">
    <property type="component" value="Unassembled WGS sequence"/>
</dbReference>
<keyword evidence="4" id="KW-0747">Spliceosome</keyword>
<sequence>MYNGIGLQTARGSGTNGYIQANKFFVRPKTNKVVTDSSKGFESGHGTAGVTGKANKEILEDDRKRQIELKLLVLEEKLTDQGYTDAEITEKLDEARKTLEVAAAKENEDWGSNAVVFSDK</sequence>
<evidence type="ECO:0000256" key="1">
    <source>
        <dbReference type="ARBA" id="ARBA00004123"/>
    </source>
</evidence>
<evidence type="ECO:0000259" key="8">
    <source>
        <dbReference type="SMART" id="SM01115"/>
    </source>
</evidence>
<dbReference type="SMART" id="SM01115">
    <property type="entry name" value="cwf21"/>
    <property type="match status" value="1"/>
</dbReference>
<dbReference type="PANTHER" id="PTHR36562:SF5">
    <property type="entry name" value="SERINE_ARGININE REPETITIVE MATRIX 2"/>
    <property type="match status" value="1"/>
</dbReference>
<dbReference type="InterPro" id="IPR051372">
    <property type="entry name" value="CWC21"/>
</dbReference>
<dbReference type="AlphaFoldDB" id="A0ABD1WHX2"/>
<keyword evidence="3" id="KW-0507">mRNA processing</keyword>
<feature type="domain" description="CWF21" evidence="8">
    <location>
        <begin position="59"/>
        <end position="104"/>
    </location>
</feature>
<feature type="region of interest" description="Disordered" evidence="7">
    <location>
        <begin position="35"/>
        <end position="54"/>
    </location>
</feature>
<protein>
    <submittedName>
        <fullName evidence="9">mRNA splicing factor</fullName>
    </submittedName>
</protein>
<dbReference type="PANTHER" id="PTHR36562">
    <property type="entry name" value="SERINE/ARGININE REPETITIVE MATRIX 2"/>
    <property type="match status" value="1"/>
</dbReference>
<evidence type="ECO:0000256" key="2">
    <source>
        <dbReference type="ARBA" id="ARBA00005954"/>
    </source>
</evidence>